<feature type="compositionally biased region" description="Polar residues" evidence="1">
    <location>
        <begin position="82"/>
        <end position="93"/>
    </location>
</feature>
<evidence type="ECO:0000313" key="3">
    <source>
        <dbReference type="Proteomes" id="UP001567538"/>
    </source>
</evidence>
<dbReference type="AlphaFoldDB" id="A0ABD1GM51"/>
<sequence length="159" mass="17112">MEKNNQPSSSFTNDLFGAADSYPNSAANGIFSSIFSAPSAVAERIHSTSESIANEHKLQLGRQSLDTGVRGDVIKGKEDESNFISSKEMNSIFQERPGPSPLSSSLYYGAKEDMYVNSSGPHTLGPNTDYKKDGGVDDPSGNNSTGASRGNWWQGSLYY</sequence>
<evidence type="ECO:0000256" key="1">
    <source>
        <dbReference type="SAM" id="MobiDB-lite"/>
    </source>
</evidence>
<keyword evidence="3" id="KW-1185">Reference proteome</keyword>
<organism evidence="2 3">
    <name type="scientific">Salvia divinorum</name>
    <name type="common">Maria pastora</name>
    <name type="synonym">Diviner's sage</name>
    <dbReference type="NCBI Taxonomy" id="28513"/>
    <lineage>
        <taxon>Eukaryota</taxon>
        <taxon>Viridiplantae</taxon>
        <taxon>Streptophyta</taxon>
        <taxon>Embryophyta</taxon>
        <taxon>Tracheophyta</taxon>
        <taxon>Spermatophyta</taxon>
        <taxon>Magnoliopsida</taxon>
        <taxon>eudicotyledons</taxon>
        <taxon>Gunneridae</taxon>
        <taxon>Pentapetalae</taxon>
        <taxon>asterids</taxon>
        <taxon>lamiids</taxon>
        <taxon>Lamiales</taxon>
        <taxon>Lamiaceae</taxon>
        <taxon>Nepetoideae</taxon>
        <taxon>Mentheae</taxon>
        <taxon>Salviinae</taxon>
        <taxon>Salvia</taxon>
        <taxon>Salvia subgen. Calosphace</taxon>
    </lineage>
</organism>
<accession>A0ABD1GM51</accession>
<name>A0ABD1GM51_SALDI</name>
<protein>
    <submittedName>
        <fullName evidence="2">Uncharacterized protein</fullName>
    </submittedName>
</protein>
<gene>
    <name evidence="2" type="ORF">AAHA92_21090</name>
</gene>
<dbReference type="EMBL" id="JBEAFC010000008">
    <property type="protein sequence ID" value="KAL1544209.1"/>
    <property type="molecule type" value="Genomic_DNA"/>
</dbReference>
<comment type="caution">
    <text evidence="2">The sequence shown here is derived from an EMBL/GenBank/DDBJ whole genome shotgun (WGS) entry which is preliminary data.</text>
</comment>
<dbReference type="PANTHER" id="PTHR33738:SF8">
    <property type="entry name" value="OS05G0454500 PROTEIN"/>
    <property type="match status" value="1"/>
</dbReference>
<feature type="region of interest" description="Disordered" evidence="1">
    <location>
        <begin position="55"/>
        <end position="105"/>
    </location>
</feature>
<dbReference type="Proteomes" id="UP001567538">
    <property type="component" value="Unassembled WGS sequence"/>
</dbReference>
<feature type="compositionally biased region" description="Polar residues" evidence="1">
    <location>
        <begin position="140"/>
        <end position="159"/>
    </location>
</feature>
<reference evidence="2 3" key="1">
    <citation type="submission" date="2024-06" db="EMBL/GenBank/DDBJ databases">
        <title>A chromosome level genome sequence of Diviner's sage (Salvia divinorum).</title>
        <authorList>
            <person name="Ford S.A."/>
            <person name="Ro D.-K."/>
            <person name="Ness R.W."/>
            <person name="Phillips M.A."/>
        </authorList>
    </citation>
    <scope>NUCLEOTIDE SEQUENCE [LARGE SCALE GENOMIC DNA]</scope>
    <source>
        <strain evidence="2">SAF-2024a</strain>
        <tissue evidence="2">Leaf</tissue>
    </source>
</reference>
<feature type="region of interest" description="Disordered" evidence="1">
    <location>
        <begin position="117"/>
        <end position="159"/>
    </location>
</feature>
<evidence type="ECO:0000313" key="2">
    <source>
        <dbReference type="EMBL" id="KAL1544209.1"/>
    </source>
</evidence>
<dbReference type="PANTHER" id="PTHR33738">
    <property type="entry name" value="EMB|CAB82975.1"/>
    <property type="match status" value="1"/>
</dbReference>
<proteinExistence type="predicted"/>